<dbReference type="AlphaFoldDB" id="A0A1M5Z0M7"/>
<dbReference type="OrthoDB" id="1666638at2"/>
<accession>A0A1M5Z0M7</accession>
<protein>
    <submittedName>
        <fullName evidence="1">Uncharacterized protein</fullName>
    </submittedName>
</protein>
<evidence type="ECO:0000313" key="1">
    <source>
        <dbReference type="EMBL" id="SHI17608.1"/>
    </source>
</evidence>
<reference evidence="1 2" key="1">
    <citation type="submission" date="2016-11" db="EMBL/GenBank/DDBJ databases">
        <authorList>
            <person name="Jaros S."/>
            <person name="Januszkiewicz K."/>
            <person name="Wedrychowicz H."/>
        </authorList>
    </citation>
    <scope>NUCLEOTIDE SEQUENCE [LARGE SCALE GENOMIC DNA]</scope>
    <source>
        <strain evidence="1 2">DSM 13106</strain>
    </source>
</reference>
<gene>
    <name evidence="1" type="ORF">SAMN02745180_02594</name>
</gene>
<name>A0A1M5Z0M7_9FIRM</name>
<dbReference type="STRING" id="1123281.SAMN02745180_02594"/>
<sequence length="70" mass="7985">MFYVKEKLTETVEISVEINDENVYCTCPCCGCEVNVDLSELLSDGVSDLYGTSVYCKECSETLTRKLWRE</sequence>
<dbReference type="EMBL" id="FQXR01000018">
    <property type="protein sequence ID" value="SHI17608.1"/>
    <property type="molecule type" value="Genomic_DNA"/>
</dbReference>
<dbReference type="RefSeq" id="WP_072745218.1">
    <property type="nucleotide sequence ID" value="NZ_FQXR01000018.1"/>
</dbReference>
<proteinExistence type="predicted"/>
<dbReference type="Proteomes" id="UP000184389">
    <property type="component" value="Unassembled WGS sequence"/>
</dbReference>
<keyword evidence="2" id="KW-1185">Reference proteome</keyword>
<organism evidence="1 2">
    <name type="scientific">Sporanaerobacter acetigenes DSM 13106</name>
    <dbReference type="NCBI Taxonomy" id="1123281"/>
    <lineage>
        <taxon>Bacteria</taxon>
        <taxon>Bacillati</taxon>
        <taxon>Bacillota</taxon>
        <taxon>Tissierellia</taxon>
        <taxon>Tissierellales</taxon>
        <taxon>Sporanaerobacteraceae</taxon>
        <taxon>Sporanaerobacter</taxon>
    </lineage>
</organism>
<evidence type="ECO:0000313" key="2">
    <source>
        <dbReference type="Proteomes" id="UP000184389"/>
    </source>
</evidence>